<dbReference type="RefSeq" id="YP_009609794.1">
    <property type="nucleotide sequence ID" value="NC_041997.1"/>
</dbReference>
<proteinExistence type="predicted"/>
<dbReference type="KEGG" id="vg:40085879"/>
<name>A0A223AJ14_9CAUD</name>
<evidence type="ECO:0000313" key="1">
    <source>
        <dbReference type="EMBL" id="ASS33943.1"/>
    </source>
</evidence>
<evidence type="ECO:0000313" key="2">
    <source>
        <dbReference type="Proteomes" id="UP000224101"/>
    </source>
</evidence>
<dbReference type="EMBL" id="KY979132">
    <property type="protein sequence ID" value="ASS33943.1"/>
    <property type="molecule type" value="Genomic_DNA"/>
</dbReference>
<keyword evidence="2" id="KW-1185">Reference proteome</keyword>
<dbReference type="GeneID" id="40085879"/>
<reference evidence="1 2" key="1">
    <citation type="submission" date="2017-08" db="EMBL/GenBank/DDBJ databases">
        <title>Characterization and complete genome sequence of novel bacteriophage infecting the causal agent of bacterial fruit blotch, Acidovorax citrulli.</title>
        <authorList>
            <person name="Midani A.R."/>
            <person name="Park S.-H."/>
            <person name="Choi T.-J."/>
        </authorList>
    </citation>
    <scope>NUCLEOTIDE SEQUENCE [LARGE SCALE GENOMIC DNA]</scope>
</reference>
<organism evidence="1 2">
    <name type="scientific">Acidovorax phage ACP17</name>
    <dbReference type="NCBI Taxonomy" id="2010329"/>
    <lineage>
        <taxon>Viruses</taxon>
        <taxon>Duplodnaviria</taxon>
        <taxon>Heunggongvirae</taxon>
        <taxon>Uroviricota</taxon>
        <taxon>Caudoviricetes</taxon>
        <taxon>Busanvirus</taxon>
        <taxon>Busanvirus ACP17</taxon>
    </lineage>
</organism>
<sequence>MLGESSRIEFDGLVGELLKLLSQNEEALLKEKIMRCSNCSGAQLKSVYKSPEAYRIGQLLQTLRLRNFL</sequence>
<accession>A0A223AJ14</accession>
<dbReference type="Proteomes" id="UP000224101">
    <property type="component" value="Segment"/>
</dbReference>
<protein>
    <submittedName>
        <fullName evidence="1">Uncharacterized protein</fullName>
    </submittedName>
</protein>